<evidence type="ECO:0000313" key="6">
    <source>
        <dbReference type="Proteomes" id="UP001174691"/>
    </source>
</evidence>
<comment type="caution">
    <text evidence="5">The sequence shown here is derived from an EMBL/GenBank/DDBJ whole genome shotgun (WGS) entry which is preliminary data.</text>
</comment>
<evidence type="ECO:0000313" key="5">
    <source>
        <dbReference type="EMBL" id="KAJ9161844.1"/>
    </source>
</evidence>
<dbReference type="PANTHER" id="PTHR31344">
    <property type="entry name" value="NUCLEAR PORE COMPLEX PROTEIN NUP205"/>
    <property type="match status" value="1"/>
</dbReference>
<keyword evidence="4" id="KW-0539">Nucleus</keyword>
<gene>
    <name evidence="5" type="ORF">NKR19_g1899</name>
</gene>
<comment type="subcellular location">
    <subcellularLocation>
        <location evidence="1">Nucleus</location>
    </subcellularLocation>
</comment>
<dbReference type="PANTHER" id="PTHR31344:SF0">
    <property type="entry name" value="NUCLEAR PORE COMPLEX PROTEIN NUP205"/>
    <property type="match status" value="1"/>
</dbReference>
<dbReference type="GO" id="GO:0044611">
    <property type="term" value="C:nuclear pore inner ring"/>
    <property type="evidence" value="ECO:0007669"/>
    <property type="project" value="TreeGrafter"/>
</dbReference>
<reference evidence="5" key="1">
    <citation type="submission" date="2022-07" db="EMBL/GenBank/DDBJ databases">
        <title>Fungi with potential for degradation of polypropylene.</title>
        <authorList>
            <person name="Gostincar C."/>
        </authorList>
    </citation>
    <scope>NUCLEOTIDE SEQUENCE</scope>
    <source>
        <strain evidence="5">EXF-13287</strain>
    </source>
</reference>
<comment type="similarity">
    <text evidence="2">Belongs to the NUP186/NUP192/NUP205 family.</text>
</comment>
<accession>A0AA38S037</accession>
<dbReference type="GO" id="GO:0017056">
    <property type="term" value="F:structural constituent of nuclear pore"/>
    <property type="evidence" value="ECO:0007669"/>
    <property type="project" value="TreeGrafter"/>
</dbReference>
<name>A0AA38S037_9PEZI</name>
<protein>
    <submittedName>
        <fullName evidence="5">Nuclear pore complex subunit</fullName>
    </submittedName>
</protein>
<sequence>MSEIGSLESLQSLHRELLAVCQHRYENVEVLRLSLVEHADAFKRLLDKPARDSKSRSTVQSGKLKIKDDEYSLNQDFVDSTLKLADELELDEIEAAKVLLEAEGDMEVMDRSLLECGIIRFHQQRKYLLDCMRLCIELANDEDLEEEVSDMIGEITEAVVFGADVPGAAGHAVTPAKFVPRCMAAMADIRAWLQRINEKVATTSLMYQARPAIPSEFEESVEFSRFSLIQQHESLAFILCAAIEKHHSDVAHFKDFFSLLKKAERYDQTLAHLFPALGAFINEFGSTEGVGDLHQARELNKLVCKGDDSWPLPFLGATVRAWWIAEYSGWYLDDPADAEGIDLDEEDAQRSKQFLDSLKEGAFDFMLSVAADCKALDWQDPARSGMRQWLQRKSPPLSPEPIPFSGFFQRCLMVQFEVFIDAFISNLPDVLRKLRVEEDEQRQLSQTHEQDLDLERFLIIIAYSYEGRPDAADAFWSDPDSNLAGFLHWASRRASTPLVSAFCEMLQAISDNEECATAAHEFLLDEGHASSGKMRRTQSLTWSQIFKELTYFTNKIRERPTAAQSNSFRAGKPGTEQAETEPESALMLECYLRLMTKLATESEPARQMLLRDPNYNLVTVLFQLASGVIPARLRACVFYALKALLARKNQDEGRIMWRCLDGWMTGQYAVQPSPRGTAPPPTQNPTALMAAICQEISDGFDEPNAFIQFLISLVTPVDGYQPLNDTLPFPEDLGAAVRQPGVDLYVDYVLGHIFGIKTKDILDTTQLRILRLSCLDFAMACLSTFNENLIILGNEAGIAIDSAISATDLATYVKLHPFARVMEWMFNDKVMEALFSTIHQDAAEVGNSAPDSPVIQGILRAIEVVIKVLDMQATYLDLVRPLVKTQSAQRRHTVSNAAYASFDDGLINHLNLVVNLGKYCGIGYSALTLACLKLLEKISTSSKIISAWNPGAGRHAHRNKAIVALETESNAVAIAASLSSELTSTLDFGLKTEDENYRSKVYILNFLYETLKANPDQPTIAHQLLGFRCGVNSLNIEPRSAFDTQSSLFHNLLSILLEVPFGENEQDGISGWLVTLKTKAMRILQQLWSSRLSSAIVLDELRSLKFPFHLLLREVLIHPQLRWDGQELATPDFLFVDGSLAYIDFLSLRGMVFEYIAMELCSVSQNSMPMVKREILDALVGQIKGDENEPISVPNVFHLYDFVQETSLWDIPEPEFKFHSNLDLKPCTEEVDGVVAFEIPKVEELLLLKHNESRSAGQIIPQNELSAIEEEEAKLIQYLIYSNRAKSLAATRLRVLRAWTKLVLVLIETNEFKGTDRASLFQQALQAILPSLKTFSDEGQAEAFELAKLAKVLIFKIEFAFDSSASQGSSAVTKGAPLADKLFQLFQICLNAIGRWAGDADLRSIYYSICYRYITGIIDHSSGFISARQKTVKAIQVYGERLLNVICDDAYGGDSSCQTAAMILLGAFVTLGQNEDDTQVIETLNRLNFIGILVDSLKTLLQEWLDIIRSGGDPPQELYISAKLSLLLSLAHTRPGAKYLLHANFLRVLETSGLFAADPELEIDASDPAALEKHYGLLVRVTRVVAAAVLRQGAANVLQGRRFLTQARGLVVHVLKRSAGIGGHVGSTVVGGKKQMELEERVEELAEAFMLLIVATDFLDFEDGQMPSERPKGTPVLFH</sequence>
<dbReference type="Pfam" id="PF11894">
    <property type="entry name" value="Nup192"/>
    <property type="match status" value="1"/>
</dbReference>
<keyword evidence="6" id="KW-1185">Reference proteome</keyword>
<evidence type="ECO:0000256" key="3">
    <source>
        <dbReference type="ARBA" id="ARBA00022448"/>
    </source>
</evidence>
<evidence type="ECO:0000256" key="2">
    <source>
        <dbReference type="ARBA" id="ARBA00005892"/>
    </source>
</evidence>
<evidence type="ECO:0000256" key="4">
    <source>
        <dbReference type="ARBA" id="ARBA00023242"/>
    </source>
</evidence>
<organism evidence="5 6">
    <name type="scientific">Coniochaeta hoffmannii</name>
    <dbReference type="NCBI Taxonomy" id="91930"/>
    <lineage>
        <taxon>Eukaryota</taxon>
        <taxon>Fungi</taxon>
        <taxon>Dikarya</taxon>
        <taxon>Ascomycota</taxon>
        <taxon>Pezizomycotina</taxon>
        <taxon>Sordariomycetes</taxon>
        <taxon>Sordariomycetidae</taxon>
        <taxon>Coniochaetales</taxon>
        <taxon>Coniochaetaceae</taxon>
        <taxon>Coniochaeta</taxon>
    </lineage>
</organism>
<evidence type="ECO:0000256" key="1">
    <source>
        <dbReference type="ARBA" id="ARBA00004123"/>
    </source>
</evidence>
<keyword evidence="3" id="KW-0813">Transport</keyword>
<dbReference type="InterPro" id="IPR021827">
    <property type="entry name" value="Nup186/Nup192/Nup205"/>
</dbReference>
<proteinExistence type="inferred from homology"/>
<dbReference type="GO" id="GO:0006999">
    <property type="term" value="P:nuclear pore organization"/>
    <property type="evidence" value="ECO:0007669"/>
    <property type="project" value="TreeGrafter"/>
</dbReference>
<dbReference type="Proteomes" id="UP001174691">
    <property type="component" value="Unassembled WGS sequence"/>
</dbReference>
<dbReference type="EMBL" id="JANBVN010000018">
    <property type="protein sequence ID" value="KAJ9161844.1"/>
    <property type="molecule type" value="Genomic_DNA"/>
</dbReference>